<reference evidence="1 2" key="1">
    <citation type="journal article" date="2016" name="Int. J. Syst. Evol. Microbiol.">
        <title>Oceanobacillus halophilus sp. nov., a novel moderately halophilic bacterium from a hypersaline lake.</title>
        <authorList>
            <person name="Amoozegar M.A."/>
            <person name="Bagheri M."/>
            <person name="Makhdoumi A."/>
            <person name="Nikou M.M."/>
            <person name="Fazeli S.A.S."/>
            <person name="Schumann P."/>
            <person name="Sproer C."/>
            <person name="Sanchez-Porro C."/>
            <person name="Ventosa A."/>
        </authorList>
    </citation>
    <scope>NUCLEOTIDE SEQUENCE [LARGE SCALE GENOMIC DNA]</scope>
    <source>
        <strain evidence="1 2">DSM 23996</strain>
    </source>
</reference>
<evidence type="ECO:0000313" key="2">
    <source>
        <dbReference type="Proteomes" id="UP000269301"/>
    </source>
</evidence>
<dbReference type="InterPro" id="IPR045990">
    <property type="entry name" value="DUF5946"/>
</dbReference>
<keyword evidence="2" id="KW-1185">Reference proteome</keyword>
<organism evidence="1 2">
    <name type="scientific">Oceanobacillus halophilus</name>
    <dbReference type="NCBI Taxonomy" id="930130"/>
    <lineage>
        <taxon>Bacteria</taxon>
        <taxon>Bacillati</taxon>
        <taxon>Bacillota</taxon>
        <taxon>Bacilli</taxon>
        <taxon>Bacillales</taxon>
        <taxon>Bacillaceae</taxon>
        <taxon>Oceanobacillus</taxon>
    </lineage>
</organism>
<dbReference type="EMBL" id="RBZP01000020">
    <property type="protein sequence ID" value="RKQ30010.1"/>
    <property type="molecule type" value="Genomic_DNA"/>
</dbReference>
<proteinExistence type="predicted"/>
<protein>
    <submittedName>
        <fullName evidence="1">Uncharacterized protein</fullName>
    </submittedName>
</protein>
<accession>A0A494ZUK3</accession>
<dbReference type="Pfam" id="PF19371">
    <property type="entry name" value="DUF5946"/>
    <property type="match status" value="1"/>
</dbReference>
<evidence type="ECO:0000313" key="1">
    <source>
        <dbReference type="EMBL" id="RKQ30010.1"/>
    </source>
</evidence>
<dbReference type="AlphaFoldDB" id="A0A494ZUK3"/>
<comment type="caution">
    <text evidence="1">The sequence shown here is derived from an EMBL/GenBank/DDBJ whole genome shotgun (WGS) entry which is preliminary data.</text>
</comment>
<dbReference type="RefSeq" id="WP_121205727.1">
    <property type="nucleotide sequence ID" value="NZ_RBZP01000020.1"/>
</dbReference>
<name>A0A494ZUK3_9BACI</name>
<dbReference type="Proteomes" id="UP000269301">
    <property type="component" value="Unassembled WGS sequence"/>
</dbReference>
<dbReference type="OrthoDB" id="1952231at2"/>
<gene>
    <name evidence="1" type="ORF">D8M06_16710</name>
</gene>
<sequence length="149" mass="18101">MVDNNTIMVLGKCIECRAKETDGFSCYEMFQFPLVWEHNDPELYALHFWLVSCYMIQHPSIYTEEGYKLMVRLFTEAYDNEWPTEYILRKDRNLMTKIDKITNPLPNNKRKRIYRNWSMTIEDIYITGEENAINKIKKWKEQVRKDLEK</sequence>